<name>A0ABT6FLH0_9BACT</name>
<evidence type="ECO:0000313" key="1">
    <source>
        <dbReference type="EMBL" id="MDG3008427.1"/>
    </source>
</evidence>
<evidence type="ECO:0000313" key="2">
    <source>
        <dbReference type="Proteomes" id="UP001216907"/>
    </source>
</evidence>
<organism evidence="1 2">
    <name type="scientific">Paludisphaera mucosa</name>
    <dbReference type="NCBI Taxonomy" id="3030827"/>
    <lineage>
        <taxon>Bacteria</taxon>
        <taxon>Pseudomonadati</taxon>
        <taxon>Planctomycetota</taxon>
        <taxon>Planctomycetia</taxon>
        <taxon>Isosphaerales</taxon>
        <taxon>Isosphaeraceae</taxon>
        <taxon>Paludisphaera</taxon>
    </lineage>
</organism>
<comment type="caution">
    <text evidence="1">The sequence shown here is derived from an EMBL/GenBank/DDBJ whole genome shotgun (WGS) entry which is preliminary data.</text>
</comment>
<keyword evidence="2" id="KW-1185">Reference proteome</keyword>
<gene>
    <name evidence="1" type="ORF">PZE19_32070</name>
</gene>
<sequence length="55" mass="6592">MIPSESKQESPSAEAEPLLARRRWGRLDIQAFAVDDVGERVRMRRRRKWWPKDRA</sequence>
<protein>
    <submittedName>
        <fullName evidence="1">Uncharacterized protein</fullName>
    </submittedName>
</protein>
<dbReference type="RefSeq" id="WP_277864745.1">
    <property type="nucleotide sequence ID" value="NZ_JARRAG010000006.1"/>
</dbReference>
<proteinExistence type="predicted"/>
<reference evidence="1 2" key="1">
    <citation type="submission" date="2023-03" db="EMBL/GenBank/DDBJ databases">
        <title>Paludisphaera mucosa sp. nov. a novel planctomycete from northern fen.</title>
        <authorList>
            <person name="Ivanova A."/>
        </authorList>
    </citation>
    <scope>NUCLEOTIDE SEQUENCE [LARGE SCALE GENOMIC DNA]</scope>
    <source>
        <strain evidence="1 2">Pla2</strain>
    </source>
</reference>
<accession>A0ABT6FLH0</accession>
<dbReference type="Proteomes" id="UP001216907">
    <property type="component" value="Unassembled WGS sequence"/>
</dbReference>
<dbReference type="EMBL" id="JARRAG010000006">
    <property type="protein sequence ID" value="MDG3008427.1"/>
    <property type="molecule type" value="Genomic_DNA"/>
</dbReference>